<dbReference type="GO" id="GO:0006952">
    <property type="term" value="P:defense response"/>
    <property type="evidence" value="ECO:0007669"/>
    <property type="project" value="UniProtKB-KW"/>
</dbReference>
<keyword evidence="7" id="KW-1185">Reference proteome</keyword>
<keyword evidence="4" id="KW-0067">ATP-binding</keyword>
<dbReference type="EMBL" id="JAATIQ010000195">
    <property type="protein sequence ID" value="KAF4371551.1"/>
    <property type="molecule type" value="Genomic_DNA"/>
</dbReference>
<sequence>MAAEIVVGALVSASLNFLLDKIASPYVVEFFKGKKHSRFDRRLDDMKMKFLAMSAVLADAEQKQNNVPGVKEWLDELKDAVDDAEDLFGEIKYDAMKLKIQKQKSTTNLTTKVRNKLSRLINLTDGKIKELINLTDGKIKEEMDDILRRLDHFEKQISFLHLVSDVKKEEVIVERSPSTSLLDEAEIYEEPLEESLQHHHHQQQQHMSGVESSLLTSNNGCLTTSTISPFYHPLQSLDLESSCESFRSFNMDLCPNLKTLYISHCDYFESLSMSQCHQELTAIYVQRCLNFVSFPLGGLSAPKLTSLLLSECPKMKWLPEKMSSLSSLESLTIKDCLLIETILEGGMPISLSKLCMSYDELLWSLHLTRCGESFKSFHLDLFPNLKNLAISNCKNFEALSMSDEQCQELTSLSSLFIWCCPSFVSFPKGGLIAPKLTFLNISQCEKMKWLPDKMSLISLY</sequence>
<evidence type="ECO:0000256" key="2">
    <source>
        <dbReference type="ARBA" id="ARBA00022741"/>
    </source>
</evidence>
<dbReference type="PANTHER" id="PTHR36766">
    <property type="entry name" value="PLANT BROAD-SPECTRUM MILDEW RESISTANCE PROTEIN RPW8"/>
    <property type="match status" value="1"/>
</dbReference>
<dbReference type="InterPro" id="IPR032675">
    <property type="entry name" value="LRR_dom_sf"/>
</dbReference>
<keyword evidence="2" id="KW-0547">Nucleotide-binding</keyword>
<dbReference type="PANTHER" id="PTHR36766:SF30">
    <property type="entry name" value="TIR-NBS TYPE DISEASE RESISTANCE PROTEIN-RELATED"/>
    <property type="match status" value="1"/>
</dbReference>
<evidence type="ECO:0000256" key="4">
    <source>
        <dbReference type="ARBA" id="ARBA00022840"/>
    </source>
</evidence>
<name>A0A7J6FLG7_CANSA</name>
<organism evidence="6 7">
    <name type="scientific">Cannabis sativa</name>
    <name type="common">Hemp</name>
    <name type="synonym">Marijuana</name>
    <dbReference type="NCBI Taxonomy" id="3483"/>
    <lineage>
        <taxon>Eukaryota</taxon>
        <taxon>Viridiplantae</taxon>
        <taxon>Streptophyta</taxon>
        <taxon>Embryophyta</taxon>
        <taxon>Tracheophyta</taxon>
        <taxon>Spermatophyta</taxon>
        <taxon>Magnoliopsida</taxon>
        <taxon>eudicotyledons</taxon>
        <taxon>Gunneridae</taxon>
        <taxon>Pentapetalae</taxon>
        <taxon>rosids</taxon>
        <taxon>fabids</taxon>
        <taxon>Rosales</taxon>
        <taxon>Cannabaceae</taxon>
        <taxon>Cannabis</taxon>
    </lineage>
</organism>
<evidence type="ECO:0000313" key="6">
    <source>
        <dbReference type="EMBL" id="KAF4371551.1"/>
    </source>
</evidence>
<feature type="domain" description="Disease resistance N-terminal" evidence="5">
    <location>
        <begin position="15"/>
        <end position="104"/>
    </location>
</feature>
<accession>A0A7J6FLG7</accession>
<dbReference type="AlphaFoldDB" id="A0A7J6FLG7"/>
<keyword evidence="1" id="KW-0677">Repeat</keyword>
<dbReference type="SUPFAM" id="SSF52058">
    <property type="entry name" value="L domain-like"/>
    <property type="match status" value="1"/>
</dbReference>
<keyword evidence="3" id="KW-0611">Plant defense</keyword>
<dbReference type="Proteomes" id="UP000583929">
    <property type="component" value="Unassembled WGS sequence"/>
</dbReference>
<dbReference type="GO" id="GO:0005524">
    <property type="term" value="F:ATP binding"/>
    <property type="evidence" value="ECO:0007669"/>
    <property type="project" value="UniProtKB-KW"/>
</dbReference>
<protein>
    <recommendedName>
        <fullName evidence="5">Disease resistance N-terminal domain-containing protein</fullName>
    </recommendedName>
</protein>
<reference evidence="6 7" key="1">
    <citation type="journal article" date="2020" name="bioRxiv">
        <title>Sequence and annotation of 42 cannabis genomes reveals extensive copy number variation in cannabinoid synthesis and pathogen resistance genes.</title>
        <authorList>
            <person name="Mckernan K.J."/>
            <person name="Helbert Y."/>
            <person name="Kane L.T."/>
            <person name="Ebling H."/>
            <person name="Zhang L."/>
            <person name="Liu B."/>
            <person name="Eaton Z."/>
            <person name="Mclaughlin S."/>
            <person name="Kingan S."/>
            <person name="Baybayan P."/>
            <person name="Concepcion G."/>
            <person name="Jordan M."/>
            <person name="Riva A."/>
            <person name="Barbazuk W."/>
            <person name="Harkins T."/>
        </authorList>
    </citation>
    <scope>NUCLEOTIDE SEQUENCE [LARGE SCALE GENOMIC DNA]</scope>
    <source>
        <strain evidence="7">cv. Jamaican Lion 4</strain>
        <tissue evidence="6">Leaf</tissue>
    </source>
</reference>
<dbReference type="InterPro" id="IPR041118">
    <property type="entry name" value="Rx_N"/>
</dbReference>
<comment type="caution">
    <text evidence="6">The sequence shown here is derived from an EMBL/GenBank/DDBJ whole genome shotgun (WGS) entry which is preliminary data.</text>
</comment>
<dbReference type="Gene3D" id="1.20.5.4130">
    <property type="match status" value="1"/>
</dbReference>
<evidence type="ECO:0000256" key="1">
    <source>
        <dbReference type="ARBA" id="ARBA00022737"/>
    </source>
</evidence>
<evidence type="ECO:0000313" key="7">
    <source>
        <dbReference type="Proteomes" id="UP000583929"/>
    </source>
</evidence>
<proteinExistence type="predicted"/>
<evidence type="ECO:0000256" key="3">
    <source>
        <dbReference type="ARBA" id="ARBA00022821"/>
    </source>
</evidence>
<dbReference type="Gene3D" id="3.80.10.10">
    <property type="entry name" value="Ribonuclease Inhibitor"/>
    <property type="match status" value="1"/>
</dbReference>
<evidence type="ECO:0000259" key="5">
    <source>
        <dbReference type="Pfam" id="PF18052"/>
    </source>
</evidence>
<feature type="non-terminal residue" evidence="6">
    <location>
        <position position="460"/>
    </location>
</feature>
<gene>
    <name evidence="6" type="ORF">G4B88_008266</name>
</gene>
<dbReference type="Pfam" id="PF18052">
    <property type="entry name" value="Rx_N"/>
    <property type="match status" value="1"/>
</dbReference>